<evidence type="ECO:0008006" key="3">
    <source>
        <dbReference type="Google" id="ProtNLM"/>
    </source>
</evidence>
<protein>
    <recommendedName>
        <fullName evidence="3">Transglycosylase SLT domain-containing protein</fullName>
    </recommendedName>
</protein>
<evidence type="ECO:0000313" key="1">
    <source>
        <dbReference type="EMBL" id="GIF78789.1"/>
    </source>
</evidence>
<gene>
    <name evidence="1" type="ORF">Cba03nite_01380</name>
</gene>
<dbReference type="Proteomes" id="UP000601223">
    <property type="component" value="Unassembled WGS sequence"/>
</dbReference>
<evidence type="ECO:0000313" key="2">
    <source>
        <dbReference type="Proteomes" id="UP000601223"/>
    </source>
</evidence>
<accession>A0A8J3JKF2</accession>
<dbReference type="AlphaFoldDB" id="A0A8J3JKF2"/>
<sequence>MPARLNPPVRLPNEGIYPVVNVDLIKRTTFRAVLAATGMAVLTGIAASPAAAASDAVTEAKAVAAPVAAPATKTEAKAVAQAPAAKPAAKPAAQAPAAKPKAEALAKAPSRQQLMPAPVAEYQTAFKPTAEQKRNAEVIIETGQKMGLPPRAWVIAVATAAQESTLNNLGHLGDMNDHDSLGLFQQRPSAGWGTPEQITDPVYSAKAFYNGLKNVPGYDTMALTDAAQTVQVSAFPNHYAKWEKMAADLVMAKYGQGPYAA</sequence>
<proteinExistence type="predicted"/>
<organism evidence="1 2">
    <name type="scientific">Catellatospora bangladeshensis</name>
    <dbReference type="NCBI Taxonomy" id="310355"/>
    <lineage>
        <taxon>Bacteria</taxon>
        <taxon>Bacillati</taxon>
        <taxon>Actinomycetota</taxon>
        <taxon>Actinomycetes</taxon>
        <taxon>Micromonosporales</taxon>
        <taxon>Micromonosporaceae</taxon>
        <taxon>Catellatospora</taxon>
    </lineage>
</organism>
<comment type="caution">
    <text evidence="1">The sequence shown here is derived from an EMBL/GenBank/DDBJ whole genome shotgun (WGS) entry which is preliminary data.</text>
</comment>
<reference evidence="1 2" key="1">
    <citation type="submission" date="2021-01" db="EMBL/GenBank/DDBJ databases">
        <title>Whole genome shotgun sequence of Catellatospora bangladeshensis NBRC 107357.</title>
        <authorList>
            <person name="Komaki H."/>
            <person name="Tamura T."/>
        </authorList>
    </citation>
    <scope>NUCLEOTIDE SEQUENCE [LARGE SCALE GENOMIC DNA]</scope>
    <source>
        <strain evidence="1 2">NBRC 107357</strain>
    </source>
</reference>
<dbReference type="EMBL" id="BONF01000002">
    <property type="protein sequence ID" value="GIF78789.1"/>
    <property type="molecule type" value="Genomic_DNA"/>
</dbReference>
<name>A0A8J3JKF2_9ACTN</name>
<keyword evidence="2" id="KW-1185">Reference proteome</keyword>